<feature type="compositionally biased region" description="Polar residues" evidence="15">
    <location>
        <begin position="706"/>
        <end position="716"/>
    </location>
</feature>
<dbReference type="PANTHER" id="PTHR12726">
    <property type="entry name" value="CERAMIDE GLUCOSYLTRANSFERASE"/>
    <property type="match status" value="1"/>
</dbReference>
<evidence type="ECO:0000256" key="12">
    <source>
        <dbReference type="ARBA" id="ARBA00031017"/>
    </source>
</evidence>
<evidence type="ECO:0000256" key="9">
    <source>
        <dbReference type="ARBA" id="ARBA00022692"/>
    </source>
</evidence>
<evidence type="ECO:0000256" key="2">
    <source>
        <dbReference type="ARBA" id="ARBA00004760"/>
    </source>
</evidence>
<comment type="caution">
    <text evidence="17">The sequence shown here is derived from an EMBL/GenBank/DDBJ whole genome shotgun (WGS) entry which is preliminary data.</text>
</comment>
<feature type="compositionally biased region" description="Basic and acidic residues" evidence="15">
    <location>
        <begin position="650"/>
        <end position="685"/>
    </location>
</feature>
<evidence type="ECO:0000313" key="18">
    <source>
        <dbReference type="Proteomes" id="UP000717515"/>
    </source>
</evidence>
<protein>
    <recommendedName>
        <fullName evidence="6">Ceramide glucosyltransferase</fullName>
        <ecNumber evidence="5">2.4.1.80</ecNumber>
    </recommendedName>
    <alternativeName>
        <fullName evidence="13">Glucosylceramide synthase</fullName>
    </alternativeName>
    <alternativeName>
        <fullName evidence="14">UDP-glucose ceramide glucosyltransferase</fullName>
    </alternativeName>
    <alternativeName>
        <fullName evidence="12">UDP-glucose:N-acylsphingosine D-glucosyltransferase</fullName>
    </alternativeName>
</protein>
<dbReference type="GO" id="GO:0006679">
    <property type="term" value="P:glucosylceramide biosynthetic process"/>
    <property type="evidence" value="ECO:0007669"/>
    <property type="project" value="TreeGrafter"/>
</dbReference>
<evidence type="ECO:0000256" key="6">
    <source>
        <dbReference type="ARBA" id="ARBA00019988"/>
    </source>
</evidence>
<comment type="pathway">
    <text evidence="3">Sphingolipid metabolism.</text>
</comment>
<feature type="region of interest" description="Disordered" evidence="15">
    <location>
        <begin position="478"/>
        <end position="499"/>
    </location>
</feature>
<evidence type="ECO:0000256" key="3">
    <source>
        <dbReference type="ARBA" id="ARBA00004991"/>
    </source>
</evidence>
<evidence type="ECO:0000256" key="10">
    <source>
        <dbReference type="ARBA" id="ARBA00022989"/>
    </source>
</evidence>
<feature type="region of interest" description="Disordered" evidence="15">
    <location>
        <begin position="593"/>
        <end position="615"/>
    </location>
</feature>
<evidence type="ECO:0000256" key="5">
    <source>
        <dbReference type="ARBA" id="ARBA00012699"/>
    </source>
</evidence>
<proteinExistence type="inferred from homology"/>
<feature type="transmembrane region" description="Helical" evidence="16">
    <location>
        <begin position="59"/>
        <end position="85"/>
    </location>
</feature>
<evidence type="ECO:0000313" key="17">
    <source>
        <dbReference type="EMBL" id="KAG9326042.1"/>
    </source>
</evidence>
<reference evidence="17" key="1">
    <citation type="submission" date="2021-07" db="EMBL/GenBank/DDBJ databases">
        <title>Draft genome of Mortierella alpina, strain LL118, isolated from an aspen leaf litter sample.</title>
        <authorList>
            <person name="Yang S."/>
            <person name="Vinatzer B.A."/>
        </authorList>
    </citation>
    <scope>NUCLEOTIDE SEQUENCE</scope>
    <source>
        <strain evidence="17">LL118</strain>
    </source>
</reference>
<dbReference type="EC" id="2.4.1.80" evidence="5"/>
<dbReference type="CDD" id="cd02520">
    <property type="entry name" value="Glucosylceramide_synthase"/>
    <property type="match status" value="1"/>
</dbReference>
<dbReference type="AlphaFoldDB" id="A0A9P8A808"/>
<comment type="subcellular location">
    <subcellularLocation>
        <location evidence="1">Membrane</location>
        <topology evidence="1">Multi-pass membrane protein</topology>
    </subcellularLocation>
</comment>
<evidence type="ECO:0000256" key="16">
    <source>
        <dbReference type="SAM" id="Phobius"/>
    </source>
</evidence>
<gene>
    <name evidence="17" type="ORF">KVV02_000753</name>
</gene>
<evidence type="ECO:0000256" key="14">
    <source>
        <dbReference type="ARBA" id="ARBA00032575"/>
    </source>
</evidence>
<comment type="pathway">
    <text evidence="2">Lipid metabolism; sphingolipid metabolism.</text>
</comment>
<evidence type="ECO:0000256" key="4">
    <source>
        <dbReference type="ARBA" id="ARBA00006739"/>
    </source>
</evidence>
<sequence length="716" mass="80171">MRWLGLRSTTPDSSAIYPPHCDIMQHLNHLYTLSATSPAQLNQKLQPPLASVWERHSNLQLACMVLSIFFWFFSFTAAFSAITISRWRYSGQHKRSQSSRLSKEEAPGVSILRPLRGIDCNMYENLASSFHQDYQRFEIIFSVAQKNDPAIAIVRVLMEKYPKVDARLIIGDRSVGINPKINNMIQSYESAKYDILWVIDSNVYVDPGCMGRSVDKLMQRGVGLVHHLPFGVRPQTLGSELELMFLDTVHAKMYLFINWTGLASCVVGKSSLYRRSDLDKVGGLARFGKYMAEDNLIATEIFNMGYKHEMTSDLAYQSLGAMTPSDYFLRRARWTRIRKYTVTAATVVEPFVEMIGCGLVASYGFNLLWQTHFLNFLAFHCVIWFLIDLSMYQALSGNKLDNLRGFLMAWSLRELAALPLYAYAVAGSTVDWRDQTFLLLRNGTVQPLAPAHDISAPVRPLRTNKNRLHVDTSSVASIGSSTLSSSTPSASPEEPVSPTLSSAATFANLANTVVPQSAQASLRSFFRRPAVISIVSSTFAVVHFIVDILIKSQRNGNDEDDDGDDLSEDDEIIESRHLEDEDLGLDHQNAAVSKLKQSTPLMTRPRRTSGGVRKIFDAATDDRYDGGDGDSSRAGESEAILLRRSARLRTRMESKSERHPVANGVGEREAGIEYGRRRSADEDALTKAVEPYLSDSLSRRGRIRRQLSSSSQFLDL</sequence>
<organism evidence="17 18">
    <name type="scientific">Mortierella alpina</name>
    <name type="common">Oleaginous fungus</name>
    <name type="synonym">Mortierella renispora</name>
    <dbReference type="NCBI Taxonomy" id="64518"/>
    <lineage>
        <taxon>Eukaryota</taxon>
        <taxon>Fungi</taxon>
        <taxon>Fungi incertae sedis</taxon>
        <taxon>Mucoromycota</taxon>
        <taxon>Mortierellomycotina</taxon>
        <taxon>Mortierellomycetes</taxon>
        <taxon>Mortierellales</taxon>
        <taxon>Mortierellaceae</taxon>
        <taxon>Mortierella</taxon>
    </lineage>
</organism>
<accession>A0A9P8A808</accession>
<feature type="region of interest" description="Disordered" evidence="15">
    <location>
        <begin position="650"/>
        <end position="716"/>
    </location>
</feature>
<evidence type="ECO:0000256" key="7">
    <source>
        <dbReference type="ARBA" id="ARBA00022676"/>
    </source>
</evidence>
<evidence type="ECO:0000256" key="1">
    <source>
        <dbReference type="ARBA" id="ARBA00004141"/>
    </source>
</evidence>
<comment type="similarity">
    <text evidence="4">Belongs to the glycosyltransferase 2 family.</text>
</comment>
<evidence type="ECO:0000256" key="8">
    <source>
        <dbReference type="ARBA" id="ARBA00022679"/>
    </source>
</evidence>
<keyword evidence="11 16" id="KW-0472">Membrane</keyword>
<dbReference type="Pfam" id="PF13506">
    <property type="entry name" value="Glyco_transf_21"/>
    <property type="match status" value="1"/>
</dbReference>
<dbReference type="SUPFAM" id="SSF53448">
    <property type="entry name" value="Nucleotide-diphospho-sugar transferases"/>
    <property type="match status" value="1"/>
</dbReference>
<dbReference type="GO" id="GO:0008120">
    <property type="term" value="F:ceramide glucosyltransferase activity"/>
    <property type="evidence" value="ECO:0007669"/>
    <property type="project" value="UniProtKB-EC"/>
</dbReference>
<keyword evidence="9 16" id="KW-0812">Transmembrane</keyword>
<keyword evidence="7" id="KW-0328">Glycosyltransferase</keyword>
<evidence type="ECO:0000256" key="13">
    <source>
        <dbReference type="ARBA" id="ARBA00031543"/>
    </source>
</evidence>
<evidence type="ECO:0000256" key="11">
    <source>
        <dbReference type="ARBA" id="ARBA00023136"/>
    </source>
</evidence>
<dbReference type="GO" id="GO:0016020">
    <property type="term" value="C:membrane"/>
    <property type="evidence" value="ECO:0007669"/>
    <property type="project" value="UniProtKB-SubCell"/>
</dbReference>
<keyword evidence="10 16" id="KW-1133">Transmembrane helix</keyword>
<dbReference type="Gene3D" id="3.90.550.10">
    <property type="entry name" value="Spore Coat Polysaccharide Biosynthesis Protein SpsA, Chain A"/>
    <property type="match status" value="1"/>
</dbReference>
<dbReference type="Proteomes" id="UP000717515">
    <property type="component" value="Unassembled WGS sequence"/>
</dbReference>
<keyword evidence="8" id="KW-0808">Transferase</keyword>
<dbReference type="InterPro" id="IPR025993">
    <property type="entry name" value="Ceramide_glucosylTrfase"/>
</dbReference>
<dbReference type="InterPro" id="IPR029044">
    <property type="entry name" value="Nucleotide-diphossugar_trans"/>
</dbReference>
<dbReference type="EMBL" id="JAIFTL010000027">
    <property type="protein sequence ID" value="KAG9326042.1"/>
    <property type="molecule type" value="Genomic_DNA"/>
</dbReference>
<evidence type="ECO:0000256" key="15">
    <source>
        <dbReference type="SAM" id="MobiDB-lite"/>
    </source>
</evidence>
<name>A0A9P8A808_MORAP</name>
<dbReference type="PANTHER" id="PTHR12726:SF0">
    <property type="entry name" value="CERAMIDE GLUCOSYLTRANSFERASE"/>
    <property type="match status" value="1"/>
</dbReference>